<feature type="signal peptide" evidence="2">
    <location>
        <begin position="1"/>
        <end position="20"/>
    </location>
</feature>
<dbReference type="PROSITE" id="PS51257">
    <property type="entry name" value="PROKAR_LIPOPROTEIN"/>
    <property type="match status" value="1"/>
</dbReference>
<dbReference type="Proteomes" id="UP000199120">
    <property type="component" value="Unassembled WGS sequence"/>
</dbReference>
<reference evidence="4" key="1">
    <citation type="submission" date="2016-10" db="EMBL/GenBank/DDBJ databases">
        <authorList>
            <person name="Varghese N."/>
            <person name="Submissions S."/>
        </authorList>
    </citation>
    <scope>NUCLEOTIDE SEQUENCE [LARGE SCALE GENOMIC DNA]</scope>
    <source>
        <strain evidence="4">LMG 26416</strain>
    </source>
</reference>
<feature type="chain" id="PRO_5030028936" evidence="2">
    <location>
        <begin position="21"/>
        <end position="167"/>
    </location>
</feature>
<dbReference type="STRING" id="416943.SAMN05445871_0028"/>
<sequence length="167" mass="17640">MAWKHRVAAVLFAAAACAHAQTGAQPSVQWTLQVIRDGQQIDSFESTTTVGQAHTDTHHHVVAHGVGCLNQPGGDIDLSRTLTVSPTQANATVVTLAIDAQETLEENDPQQTPQGCGLPPQPRQVNASHPGLSVPAGEWVTWQIVEKDPSLAYRVRAGLAPSSSSGQ</sequence>
<dbReference type="OrthoDB" id="9033292at2"/>
<dbReference type="RefSeq" id="WP_090541049.1">
    <property type="nucleotide sequence ID" value="NZ_FNSR01000001.1"/>
</dbReference>
<organism evidence="3 4">
    <name type="scientific">Paraburkholderia caballeronis</name>
    <dbReference type="NCBI Taxonomy" id="416943"/>
    <lineage>
        <taxon>Bacteria</taxon>
        <taxon>Pseudomonadati</taxon>
        <taxon>Pseudomonadota</taxon>
        <taxon>Betaproteobacteria</taxon>
        <taxon>Burkholderiales</taxon>
        <taxon>Burkholderiaceae</taxon>
        <taxon>Paraburkholderia</taxon>
    </lineage>
</organism>
<proteinExistence type="predicted"/>
<gene>
    <name evidence="3" type="ORF">SAMN05192542_102281</name>
</gene>
<accession>A0A1H7HH63</accession>
<dbReference type="EMBL" id="FOAJ01000002">
    <property type="protein sequence ID" value="SEK49746.1"/>
    <property type="molecule type" value="Genomic_DNA"/>
</dbReference>
<keyword evidence="2" id="KW-0732">Signal</keyword>
<evidence type="ECO:0000313" key="3">
    <source>
        <dbReference type="EMBL" id="SEK49746.1"/>
    </source>
</evidence>
<evidence type="ECO:0000256" key="1">
    <source>
        <dbReference type="SAM" id="MobiDB-lite"/>
    </source>
</evidence>
<feature type="region of interest" description="Disordered" evidence="1">
    <location>
        <begin position="104"/>
        <end position="132"/>
    </location>
</feature>
<evidence type="ECO:0000313" key="4">
    <source>
        <dbReference type="Proteomes" id="UP000199120"/>
    </source>
</evidence>
<evidence type="ECO:0000256" key="2">
    <source>
        <dbReference type="SAM" id="SignalP"/>
    </source>
</evidence>
<protein>
    <submittedName>
        <fullName evidence="3">Uncharacterized protein</fullName>
    </submittedName>
</protein>
<keyword evidence="4" id="KW-1185">Reference proteome</keyword>
<dbReference type="AlphaFoldDB" id="A0A1H7HH63"/>
<name>A0A1H7HH63_9BURK</name>